<dbReference type="Gene3D" id="1.20.1250.20">
    <property type="entry name" value="MFS general substrate transporter like domains"/>
    <property type="match status" value="2"/>
</dbReference>
<feature type="transmembrane region" description="Helical" evidence="5">
    <location>
        <begin position="305"/>
        <end position="322"/>
    </location>
</feature>
<evidence type="ECO:0000256" key="4">
    <source>
        <dbReference type="ARBA" id="ARBA00023136"/>
    </source>
</evidence>
<name>A0A2S6N3W2_RHOGL</name>
<comment type="caution">
    <text evidence="7">The sequence shown here is derived from an EMBL/GenBank/DDBJ whole genome shotgun (WGS) entry which is preliminary data.</text>
</comment>
<dbReference type="RefSeq" id="WP_104520932.1">
    <property type="nucleotide sequence ID" value="NZ_NHRY01000229.1"/>
</dbReference>
<feature type="transmembrane region" description="Helical" evidence="5">
    <location>
        <begin position="147"/>
        <end position="169"/>
    </location>
</feature>
<feature type="transmembrane region" description="Helical" evidence="5">
    <location>
        <begin position="57"/>
        <end position="82"/>
    </location>
</feature>
<dbReference type="InterPro" id="IPR011701">
    <property type="entry name" value="MFS"/>
</dbReference>
<dbReference type="OrthoDB" id="5368493at2"/>
<feature type="transmembrane region" description="Helical" evidence="5">
    <location>
        <begin position="394"/>
        <end position="415"/>
    </location>
</feature>
<feature type="transmembrane region" description="Helical" evidence="5">
    <location>
        <begin position="236"/>
        <end position="260"/>
    </location>
</feature>
<dbReference type="Pfam" id="PF07690">
    <property type="entry name" value="MFS_1"/>
    <property type="match status" value="1"/>
</dbReference>
<dbReference type="AlphaFoldDB" id="A0A2S6N3W2"/>
<keyword evidence="3 5" id="KW-1133">Transmembrane helix</keyword>
<feature type="transmembrane region" description="Helical" evidence="5">
    <location>
        <begin position="181"/>
        <end position="204"/>
    </location>
</feature>
<evidence type="ECO:0000259" key="6">
    <source>
        <dbReference type="PROSITE" id="PS50850"/>
    </source>
</evidence>
<organism evidence="7 8">
    <name type="scientific">Rhodopila globiformis</name>
    <name type="common">Rhodopseudomonas globiformis</name>
    <dbReference type="NCBI Taxonomy" id="1071"/>
    <lineage>
        <taxon>Bacteria</taxon>
        <taxon>Pseudomonadati</taxon>
        <taxon>Pseudomonadota</taxon>
        <taxon>Alphaproteobacteria</taxon>
        <taxon>Acetobacterales</taxon>
        <taxon>Acetobacteraceae</taxon>
        <taxon>Rhodopila</taxon>
    </lineage>
</organism>
<dbReference type="PANTHER" id="PTHR23508">
    <property type="entry name" value="CARBOXYLIC ACID TRANSPORTER PROTEIN HOMOLOG"/>
    <property type="match status" value="1"/>
</dbReference>
<gene>
    <name evidence="7" type="ORF">CCS01_21805</name>
</gene>
<dbReference type="PROSITE" id="PS00217">
    <property type="entry name" value="SUGAR_TRANSPORT_2"/>
    <property type="match status" value="1"/>
</dbReference>
<keyword evidence="8" id="KW-1185">Reference proteome</keyword>
<feature type="transmembrane region" description="Helical" evidence="5">
    <location>
        <begin position="94"/>
        <end position="117"/>
    </location>
</feature>
<sequence length="437" mass="48432">MSGMAGAAPNVSWWKEPTRDQWYAYFAAWMGWTLDAFDFTIFLLIMLPISQEFHVPLTAVTAVFAVTLWLRLLGATAAGWLADRWGRKAPLMISILWYSICNLLAGFSPSFGVLFLFRALLGIGMGAEWPAGAALAMESWPARSRGLMSGVLQGSWGLGYALSAAAYGFLYAPLEAMGKGYGWRGMLILGVLPALACVWIRLYVKEPEVWAGNQRIQAQTKREVKLPLLAIFRRQYLWNTLTGCLWMAANFCVYYAIWALPGTYLQKELGWTPAMVATPLFWGNILVFISSTFWGGLSDRIGRRWALMIPCTVAIFITPIYLTTTAPLVFTFGFLLQALIVGGKDTLNPAWLSERFPTEIRATAAGFVYHQGAIWGGFVAPVLTWLAVNQGMGFAKPMMFATMGSLVVLVIAVFLGPETKGKVLTADLEIFEREEYP</sequence>
<dbReference type="InterPro" id="IPR005829">
    <property type="entry name" value="Sugar_transporter_CS"/>
</dbReference>
<feature type="transmembrane region" description="Helical" evidence="5">
    <location>
        <begin position="22"/>
        <end position="45"/>
    </location>
</feature>
<dbReference type="PANTHER" id="PTHR23508:SF10">
    <property type="entry name" value="CARBOXYLIC ACID TRANSPORTER PROTEIN HOMOLOG"/>
    <property type="match status" value="1"/>
</dbReference>
<evidence type="ECO:0000256" key="5">
    <source>
        <dbReference type="SAM" id="Phobius"/>
    </source>
</evidence>
<feature type="transmembrane region" description="Helical" evidence="5">
    <location>
        <begin position="280"/>
        <end position="298"/>
    </location>
</feature>
<dbReference type="Proteomes" id="UP000239724">
    <property type="component" value="Unassembled WGS sequence"/>
</dbReference>
<evidence type="ECO:0000256" key="1">
    <source>
        <dbReference type="ARBA" id="ARBA00004141"/>
    </source>
</evidence>
<dbReference type="InterPro" id="IPR020846">
    <property type="entry name" value="MFS_dom"/>
</dbReference>
<comment type="subcellular location">
    <subcellularLocation>
        <location evidence="1">Membrane</location>
        <topology evidence="1">Multi-pass membrane protein</topology>
    </subcellularLocation>
</comment>
<dbReference type="InterPro" id="IPR036259">
    <property type="entry name" value="MFS_trans_sf"/>
</dbReference>
<keyword evidence="2 5" id="KW-0812">Transmembrane</keyword>
<reference evidence="7 8" key="1">
    <citation type="journal article" date="2018" name="Arch. Microbiol.">
        <title>New insights into the metabolic potential of the phototrophic purple bacterium Rhodopila globiformis DSM 161(T) from its draft genome sequence and evidence for a vanadium-dependent nitrogenase.</title>
        <authorList>
            <person name="Imhoff J.F."/>
            <person name="Rahn T."/>
            <person name="Kunzel S."/>
            <person name="Neulinger S.C."/>
        </authorList>
    </citation>
    <scope>NUCLEOTIDE SEQUENCE [LARGE SCALE GENOMIC DNA]</scope>
    <source>
        <strain evidence="7 8">DSM 161</strain>
    </source>
</reference>
<keyword evidence="4 5" id="KW-0472">Membrane</keyword>
<protein>
    <recommendedName>
        <fullName evidence="6">Major facilitator superfamily (MFS) profile domain-containing protein</fullName>
    </recommendedName>
</protein>
<evidence type="ECO:0000313" key="8">
    <source>
        <dbReference type="Proteomes" id="UP000239724"/>
    </source>
</evidence>
<dbReference type="EMBL" id="NHRY01000229">
    <property type="protein sequence ID" value="PPQ29315.1"/>
    <property type="molecule type" value="Genomic_DNA"/>
</dbReference>
<dbReference type="PROSITE" id="PS00216">
    <property type="entry name" value="SUGAR_TRANSPORT_1"/>
    <property type="match status" value="1"/>
</dbReference>
<feature type="transmembrane region" description="Helical" evidence="5">
    <location>
        <begin position="367"/>
        <end position="388"/>
    </location>
</feature>
<evidence type="ECO:0000256" key="3">
    <source>
        <dbReference type="ARBA" id="ARBA00022989"/>
    </source>
</evidence>
<dbReference type="GO" id="GO:0046943">
    <property type="term" value="F:carboxylic acid transmembrane transporter activity"/>
    <property type="evidence" value="ECO:0007669"/>
    <property type="project" value="TreeGrafter"/>
</dbReference>
<feature type="domain" description="Major facilitator superfamily (MFS) profile" evidence="6">
    <location>
        <begin position="24"/>
        <end position="420"/>
    </location>
</feature>
<feature type="transmembrane region" description="Helical" evidence="5">
    <location>
        <begin position="328"/>
        <end position="347"/>
    </location>
</feature>
<dbReference type="SUPFAM" id="SSF103473">
    <property type="entry name" value="MFS general substrate transporter"/>
    <property type="match status" value="1"/>
</dbReference>
<proteinExistence type="predicted"/>
<dbReference type="GO" id="GO:0005886">
    <property type="term" value="C:plasma membrane"/>
    <property type="evidence" value="ECO:0007669"/>
    <property type="project" value="TreeGrafter"/>
</dbReference>
<evidence type="ECO:0000256" key="2">
    <source>
        <dbReference type="ARBA" id="ARBA00022692"/>
    </source>
</evidence>
<dbReference type="PROSITE" id="PS50850">
    <property type="entry name" value="MFS"/>
    <property type="match status" value="1"/>
</dbReference>
<evidence type="ECO:0000313" key="7">
    <source>
        <dbReference type="EMBL" id="PPQ29315.1"/>
    </source>
</evidence>
<accession>A0A2S6N3W2</accession>